<dbReference type="SUPFAM" id="SSF48498">
    <property type="entry name" value="Tetracyclin repressor-like, C-terminal domain"/>
    <property type="match status" value="1"/>
</dbReference>
<dbReference type="GeneID" id="83883011"/>
<dbReference type="InterPro" id="IPR050109">
    <property type="entry name" value="HTH-type_TetR-like_transc_reg"/>
</dbReference>
<dbReference type="InterPro" id="IPR009057">
    <property type="entry name" value="Homeodomain-like_sf"/>
</dbReference>
<keyword evidence="2 4" id="KW-0238">DNA-binding</keyword>
<dbReference type="RefSeq" id="WP_058313191.1">
    <property type="nucleotide sequence ID" value="NZ_CYTW01000007.1"/>
</dbReference>
<dbReference type="Pfam" id="PF14246">
    <property type="entry name" value="TetR_C_7"/>
    <property type="match status" value="1"/>
</dbReference>
<dbReference type="GO" id="GO:0003700">
    <property type="term" value="F:DNA-binding transcription factor activity"/>
    <property type="evidence" value="ECO:0007669"/>
    <property type="project" value="TreeGrafter"/>
</dbReference>
<dbReference type="PANTHER" id="PTHR30055:SF146">
    <property type="entry name" value="HTH-TYPE TRANSCRIPTIONAL DUAL REGULATOR CECR"/>
    <property type="match status" value="1"/>
</dbReference>
<organism evidence="6 7">
    <name type="scientific">Shimia thalassica</name>
    <dbReference type="NCBI Taxonomy" id="1715693"/>
    <lineage>
        <taxon>Bacteria</taxon>
        <taxon>Pseudomonadati</taxon>
        <taxon>Pseudomonadota</taxon>
        <taxon>Alphaproteobacteria</taxon>
        <taxon>Rhodobacterales</taxon>
        <taxon>Roseobacteraceae</taxon>
    </lineage>
</organism>
<evidence type="ECO:0000256" key="3">
    <source>
        <dbReference type="ARBA" id="ARBA00023163"/>
    </source>
</evidence>
<dbReference type="PROSITE" id="PS01081">
    <property type="entry name" value="HTH_TETR_1"/>
    <property type="match status" value="1"/>
</dbReference>
<evidence type="ECO:0000259" key="5">
    <source>
        <dbReference type="PROSITE" id="PS50977"/>
    </source>
</evidence>
<dbReference type="InterPro" id="IPR001647">
    <property type="entry name" value="HTH_TetR"/>
</dbReference>
<reference evidence="7" key="1">
    <citation type="submission" date="2015-09" db="EMBL/GenBank/DDBJ databases">
        <authorList>
            <person name="Rodrigo-Torres Lidia"/>
            <person name="Arahal R.David."/>
        </authorList>
    </citation>
    <scope>NUCLEOTIDE SEQUENCE [LARGE SCALE GENOMIC DNA]</scope>
    <source>
        <strain evidence="7">CECT 7735</strain>
    </source>
</reference>
<dbReference type="STRING" id="1715693.PH7735_04047"/>
<gene>
    <name evidence="6" type="ORF">PH7735_04047</name>
</gene>
<keyword evidence="7" id="KW-1185">Reference proteome</keyword>
<protein>
    <submittedName>
        <fullName evidence="6">DNA-binding transcriptional repressor AcrR</fullName>
    </submittedName>
</protein>
<dbReference type="Gene3D" id="1.10.10.60">
    <property type="entry name" value="Homeodomain-like"/>
    <property type="match status" value="1"/>
</dbReference>
<sequence length="214" mass="24380">MNTHNLVIRRGRKFDQVIDGARDVFLRDGFEGASVDDIARAAGVSKATLYSYFPDKASLFMEMATQEVQTHTQQMVQSVVPDDPPEEVLLRTGRGMMCFMLTDFGRRIFRICVAEADRFPELGRRFYEMGPGYLRGQLRDYLELCVSRGELQIEDLDLAADQFPELCKAELFPKLVFGVIEDVSEAEIDRVVHGAVHAFMTCYGRKPRVEKARK</sequence>
<dbReference type="InterPro" id="IPR039536">
    <property type="entry name" value="TetR_C_Proteobacteria"/>
</dbReference>
<evidence type="ECO:0000256" key="1">
    <source>
        <dbReference type="ARBA" id="ARBA00023015"/>
    </source>
</evidence>
<feature type="DNA-binding region" description="H-T-H motif" evidence="4">
    <location>
        <begin position="34"/>
        <end position="53"/>
    </location>
</feature>
<keyword evidence="3" id="KW-0804">Transcription</keyword>
<dbReference type="Proteomes" id="UP000051870">
    <property type="component" value="Unassembled WGS sequence"/>
</dbReference>
<accession>A0A0P1IR88</accession>
<dbReference type="PRINTS" id="PR00455">
    <property type="entry name" value="HTHTETR"/>
</dbReference>
<dbReference type="FunFam" id="1.10.10.60:FF:000141">
    <property type="entry name" value="TetR family transcriptional regulator"/>
    <property type="match status" value="1"/>
</dbReference>
<dbReference type="Gene3D" id="1.10.357.10">
    <property type="entry name" value="Tetracycline Repressor, domain 2"/>
    <property type="match status" value="1"/>
</dbReference>
<dbReference type="InterPro" id="IPR023772">
    <property type="entry name" value="DNA-bd_HTH_TetR-type_CS"/>
</dbReference>
<dbReference type="InterPro" id="IPR036271">
    <property type="entry name" value="Tet_transcr_reg_TetR-rel_C_sf"/>
</dbReference>
<evidence type="ECO:0000313" key="7">
    <source>
        <dbReference type="Proteomes" id="UP000051870"/>
    </source>
</evidence>
<proteinExistence type="predicted"/>
<dbReference type="EMBL" id="CYTW01000007">
    <property type="protein sequence ID" value="CUK15414.1"/>
    <property type="molecule type" value="Genomic_DNA"/>
</dbReference>
<dbReference type="Pfam" id="PF00440">
    <property type="entry name" value="TetR_N"/>
    <property type="match status" value="1"/>
</dbReference>
<dbReference type="PANTHER" id="PTHR30055">
    <property type="entry name" value="HTH-TYPE TRANSCRIPTIONAL REGULATOR RUTR"/>
    <property type="match status" value="1"/>
</dbReference>
<keyword evidence="1" id="KW-0805">Transcription regulation</keyword>
<dbReference type="GO" id="GO:0000976">
    <property type="term" value="F:transcription cis-regulatory region binding"/>
    <property type="evidence" value="ECO:0007669"/>
    <property type="project" value="TreeGrafter"/>
</dbReference>
<dbReference type="PROSITE" id="PS50977">
    <property type="entry name" value="HTH_TETR_2"/>
    <property type="match status" value="1"/>
</dbReference>
<evidence type="ECO:0000313" key="6">
    <source>
        <dbReference type="EMBL" id="CUK15414.1"/>
    </source>
</evidence>
<dbReference type="SUPFAM" id="SSF46689">
    <property type="entry name" value="Homeodomain-like"/>
    <property type="match status" value="1"/>
</dbReference>
<evidence type="ECO:0000256" key="2">
    <source>
        <dbReference type="ARBA" id="ARBA00023125"/>
    </source>
</evidence>
<dbReference type="AlphaFoldDB" id="A0A0P1IR88"/>
<name>A0A0P1IR88_9RHOB</name>
<evidence type="ECO:0000256" key="4">
    <source>
        <dbReference type="PROSITE-ProRule" id="PRU00335"/>
    </source>
</evidence>
<feature type="domain" description="HTH tetR-type" evidence="5">
    <location>
        <begin position="11"/>
        <end position="71"/>
    </location>
</feature>